<dbReference type="EMBL" id="JAENHP010000006">
    <property type="protein sequence ID" value="MBM2617915.1"/>
    <property type="molecule type" value="Genomic_DNA"/>
</dbReference>
<keyword evidence="1 2" id="KW-0732">Signal</keyword>
<evidence type="ECO:0000313" key="3">
    <source>
        <dbReference type="EMBL" id="MBM2617915.1"/>
    </source>
</evidence>
<feature type="chain" id="PRO_5045050118" evidence="2">
    <location>
        <begin position="28"/>
        <end position="997"/>
    </location>
</feature>
<dbReference type="RefSeq" id="WP_203377938.1">
    <property type="nucleotide sequence ID" value="NZ_JAENHP010000006.1"/>
</dbReference>
<comment type="caution">
    <text evidence="3">The sequence shown here is derived from an EMBL/GenBank/DDBJ whole genome shotgun (WGS) entry which is preliminary data.</text>
</comment>
<dbReference type="Proteomes" id="UP000632138">
    <property type="component" value="Unassembled WGS sequence"/>
</dbReference>
<feature type="signal peptide" evidence="2">
    <location>
        <begin position="1"/>
        <end position="27"/>
    </location>
</feature>
<dbReference type="PANTHER" id="PTHR44103">
    <property type="entry name" value="PROPROTEIN CONVERTASE P"/>
    <property type="match status" value="1"/>
</dbReference>
<dbReference type="SUPFAM" id="SSF69318">
    <property type="entry name" value="Integrin alpha N-terminal domain"/>
    <property type="match status" value="1"/>
</dbReference>
<accession>A0ABS2ADS3</accession>
<dbReference type="PANTHER" id="PTHR44103:SF1">
    <property type="entry name" value="PROPROTEIN CONVERTASE P"/>
    <property type="match status" value="1"/>
</dbReference>
<dbReference type="Pfam" id="PF13517">
    <property type="entry name" value="FG-GAP_3"/>
    <property type="match status" value="1"/>
</dbReference>
<evidence type="ECO:0000256" key="2">
    <source>
        <dbReference type="SAM" id="SignalP"/>
    </source>
</evidence>
<protein>
    <submittedName>
        <fullName evidence="3">VCBS repeat-containing protein</fullName>
    </submittedName>
</protein>
<dbReference type="InterPro" id="IPR013517">
    <property type="entry name" value="FG-GAP"/>
</dbReference>
<evidence type="ECO:0000256" key="1">
    <source>
        <dbReference type="ARBA" id="ARBA00022729"/>
    </source>
</evidence>
<sequence length="997" mass="103947">MKKAFAAAAGVVIVAGGGLTVPGIAQAATAPSEVTVVPAPAYPNDTADYQRDLPVFAGTTGFLHRRMSSTPWLWTRYADRVTTVVDALDGVGAGSITGMGGDVIGVGTSTPGHPSSGTTRQTLDLGTMTWRAVTKPNDRQYFRLIGDSLLLVAIYEAELQRTAADGTTTTTPVTGVPEGTSNITIEAGDDTHAVLRFGGSFGTRYGLLDASTGRTELMPAAGAASRVVLTEDRVGLLLPAAAKTFSRSALTDEPDTITLPDGYYTHRAGLAGRDVVVQNPSPTRDGLWRFTRDNTTPAKVAEANEEIVQAPEGVLFVGGSGPADWAVRRADADGQPVVLSLTGPRINAGVTLSSGMLRRVTARHRPGEATEYRLSAHQFAAGPGSPAAPEHALHDPIPCQTGETCVRTVDGFATGTSYMRADPSEVSLMTSTESTSHITATPLPSTGGTVVDASNRFRIVNGTGPDRQYVVRYDGTVLSTGPVTGAALWFDTLWTATGAGTIQGKDLDSGLAGTTVSTGSDCTATEVQATARHLYWTCGASGPAGVYDKVGGRNIPVPAGLHLLGDNFLARHEDNGALVRHDLTEGTLGDAVTMATFPRGELTDDRNIAWAVDKFGGDVAWVDGDSATHIVDPGVTPSAPTALYHYAPTTVTLPDAFSATVRLTRPVDSARLTLTQVRTGTTVTGPASGPTRYETAATWNGSIAGKRAASGTYRWTLSVTADATTTPVANGTVVVCDGMPALHSYDCQGRPSVLALSPSATGLSRWFFTNPPGTSLLPTNHISSWAGPTAVVAFGDISKDYRNDVLVRRSDGSLRVLLSDGGPPNVNSKSLVIPGNWNSYNALIHTGDVSGDGQSDLIARETSTGALYLFTGNGKGGFNAATKIEGGYKGYSRFVGNGDINGDGKADLMLQYDPTSTMYALYGNGDGTFQAGLKVVGTGWLGYNVVVGAGDLNEDGKNDLLLRDAAGNVYRRLGTGTGTFGDRLLVGTGYQSYAGLY</sequence>
<gene>
    <name evidence="3" type="ORF">JIG36_20365</name>
</gene>
<organism evidence="3 4">
    <name type="scientific">Paractinoplanes ovalisporus</name>
    <dbReference type="NCBI Taxonomy" id="2810368"/>
    <lineage>
        <taxon>Bacteria</taxon>
        <taxon>Bacillati</taxon>
        <taxon>Actinomycetota</taxon>
        <taxon>Actinomycetes</taxon>
        <taxon>Micromonosporales</taxon>
        <taxon>Micromonosporaceae</taxon>
        <taxon>Paractinoplanes</taxon>
    </lineage>
</organism>
<name>A0ABS2ADS3_9ACTN</name>
<reference evidence="3 4" key="1">
    <citation type="submission" date="2021-01" db="EMBL/GenBank/DDBJ databases">
        <title>Actinoplanes sp. nov. LDG1-06 isolated from lichen.</title>
        <authorList>
            <person name="Saeng-In P."/>
            <person name="Phongsopitanun W."/>
            <person name="Kanchanasin P."/>
            <person name="Yuki M."/>
            <person name="Kudo T."/>
            <person name="Ohkuma M."/>
            <person name="Tanasupawat S."/>
        </authorList>
    </citation>
    <scope>NUCLEOTIDE SEQUENCE [LARGE SCALE GENOMIC DNA]</scope>
    <source>
        <strain evidence="3 4">LDG1-06</strain>
    </source>
</reference>
<dbReference type="InterPro" id="IPR028994">
    <property type="entry name" value="Integrin_alpha_N"/>
</dbReference>
<dbReference type="Gene3D" id="2.130.10.130">
    <property type="entry name" value="Integrin alpha, N-terminal"/>
    <property type="match status" value="1"/>
</dbReference>
<keyword evidence="4" id="KW-1185">Reference proteome</keyword>
<proteinExistence type="predicted"/>
<evidence type="ECO:0000313" key="4">
    <source>
        <dbReference type="Proteomes" id="UP000632138"/>
    </source>
</evidence>